<keyword evidence="1" id="KW-0614">Plasmid</keyword>
<organism evidence="1 2">
    <name type="scientific">Kitasatospora herbaricolor</name>
    <dbReference type="NCBI Taxonomy" id="68217"/>
    <lineage>
        <taxon>Bacteria</taxon>
        <taxon>Bacillati</taxon>
        <taxon>Actinomycetota</taxon>
        <taxon>Actinomycetes</taxon>
        <taxon>Kitasatosporales</taxon>
        <taxon>Streptomycetaceae</taxon>
        <taxon>Kitasatospora</taxon>
    </lineage>
</organism>
<protein>
    <submittedName>
        <fullName evidence="1">Uncharacterized protein</fullName>
    </submittedName>
</protein>
<sequence length="103" mass="11033">MTTYSGDATVSAGGSQYPCHADLSRWTEPVPARPFARLDEQVEGQAQWAGTIVLQDADATLAVRHGDDRQLIIKGPAAAFLVTGWSPGSTELRIRGNSHALPF</sequence>
<name>A0ABZ1WLZ1_9ACTN</name>
<evidence type="ECO:0000313" key="2">
    <source>
        <dbReference type="Proteomes" id="UP001432014"/>
    </source>
</evidence>
<accession>A0ABZ1WLZ1</accession>
<dbReference type="RefSeq" id="WP_329501465.1">
    <property type="nucleotide sequence ID" value="NZ_CP108461.1"/>
</dbReference>
<reference evidence="1 2" key="1">
    <citation type="submission" date="2022-10" db="EMBL/GenBank/DDBJ databases">
        <title>The complete genomes of actinobacterial strains from the NBC collection.</title>
        <authorList>
            <person name="Joergensen T.S."/>
            <person name="Alvarez Arevalo M."/>
            <person name="Sterndorff E.B."/>
            <person name="Faurdal D."/>
            <person name="Vuksanovic O."/>
            <person name="Mourched A.-S."/>
            <person name="Charusanti P."/>
            <person name="Shaw S."/>
            <person name="Blin K."/>
            <person name="Weber T."/>
        </authorList>
    </citation>
    <scope>NUCLEOTIDE SEQUENCE [LARGE SCALE GENOMIC DNA]</scope>
    <source>
        <strain evidence="1 2">NBC_01247</strain>
        <plasmid evidence="1 2">unnamed1</plasmid>
    </source>
</reference>
<gene>
    <name evidence="1" type="ORF">OG469_41305</name>
</gene>
<keyword evidence="2" id="KW-1185">Reference proteome</keyword>
<evidence type="ECO:0000313" key="1">
    <source>
        <dbReference type="EMBL" id="WUS61922.1"/>
    </source>
</evidence>
<geneLocation type="plasmid" evidence="1 2">
    <name>unnamed1</name>
</geneLocation>
<proteinExistence type="predicted"/>
<dbReference type="Proteomes" id="UP001432014">
    <property type="component" value="Plasmid unnamed1"/>
</dbReference>
<dbReference type="EMBL" id="CP108483">
    <property type="protein sequence ID" value="WUS61922.1"/>
    <property type="molecule type" value="Genomic_DNA"/>
</dbReference>